<evidence type="ECO:0000313" key="2">
    <source>
        <dbReference type="EMBL" id="THD67357.1"/>
    </source>
</evidence>
<evidence type="ECO:0000313" key="3">
    <source>
        <dbReference type="Proteomes" id="UP000305939"/>
    </source>
</evidence>
<dbReference type="OrthoDB" id="951410at2"/>
<evidence type="ECO:0000259" key="1">
    <source>
        <dbReference type="SMART" id="SM00867"/>
    </source>
</evidence>
<gene>
    <name evidence="2" type="ORF">E7Z59_06760</name>
</gene>
<dbReference type="Proteomes" id="UP000305939">
    <property type="component" value="Unassembled WGS sequence"/>
</dbReference>
<protein>
    <submittedName>
        <fullName evidence="2">YceI family protein</fullName>
    </submittedName>
</protein>
<dbReference type="PROSITE" id="PS51257">
    <property type="entry name" value="PROKAR_LIPOPROTEIN"/>
    <property type="match status" value="1"/>
</dbReference>
<dbReference type="EMBL" id="SSMC01000002">
    <property type="protein sequence ID" value="THD67357.1"/>
    <property type="molecule type" value="Genomic_DNA"/>
</dbReference>
<keyword evidence="3" id="KW-1185">Reference proteome</keyword>
<comment type="caution">
    <text evidence="2">The sequence shown here is derived from an EMBL/GenBank/DDBJ whole genome shotgun (WGS) entry which is preliminary data.</text>
</comment>
<dbReference type="SUPFAM" id="SSF101874">
    <property type="entry name" value="YceI-like"/>
    <property type="match status" value="1"/>
</dbReference>
<dbReference type="InterPro" id="IPR036761">
    <property type="entry name" value="TTHA0802/YceI-like_sf"/>
</dbReference>
<dbReference type="Pfam" id="PF04264">
    <property type="entry name" value="YceI"/>
    <property type="match status" value="1"/>
</dbReference>
<organism evidence="2 3">
    <name type="scientific">Robertkochia marina</name>
    <dbReference type="NCBI Taxonomy" id="1227945"/>
    <lineage>
        <taxon>Bacteria</taxon>
        <taxon>Pseudomonadati</taxon>
        <taxon>Bacteroidota</taxon>
        <taxon>Flavobacteriia</taxon>
        <taxon>Flavobacteriales</taxon>
        <taxon>Flavobacteriaceae</taxon>
        <taxon>Robertkochia</taxon>
    </lineage>
</organism>
<dbReference type="PANTHER" id="PTHR34406">
    <property type="entry name" value="PROTEIN YCEI"/>
    <property type="match status" value="1"/>
</dbReference>
<dbReference type="Gene3D" id="2.40.128.110">
    <property type="entry name" value="Lipid/polyisoprenoid-binding, YceI-like"/>
    <property type="match status" value="1"/>
</dbReference>
<name>A0A4S3M002_9FLAO</name>
<dbReference type="SMART" id="SM00867">
    <property type="entry name" value="YceI"/>
    <property type="match status" value="1"/>
</dbReference>
<feature type="domain" description="Lipid/polyisoprenoid-binding YceI-like" evidence="1">
    <location>
        <begin position="46"/>
        <end position="222"/>
    </location>
</feature>
<dbReference type="RefSeq" id="WP_136335564.1">
    <property type="nucleotide sequence ID" value="NZ_QXMP01000009.1"/>
</dbReference>
<sequence>MKKNFVKITAIAAVAVLASCKSEPKNQAAAEEAVAIEEVADAAAVTYSADPANSVIEWKGFKPTGTHTGTLSISEGNFQMSGDEIVGGEFTIDMNTITVTDLEAGDGKEDLEAHLKGTVEEKQDHFFNVEEFPTATFEVTGVKTEGEKTMMEGNLTIKGITKNISFPVQMQNNGDMIEVSSEAFNIDRTQWNVNYGSKSIFDDLGDKFINDEIELSIKVAANKA</sequence>
<dbReference type="InterPro" id="IPR007372">
    <property type="entry name" value="Lipid/polyisoprenoid-bd_YceI"/>
</dbReference>
<dbReference type="PANTHER" id="PTHR34406:SF1">
    <property type="entry name" value="PROTEIN YCEI"/>
    <property type="match status" value="1"/>
</dbReference>
<dbReference type="AlphaFoldDB" id="A0A4S3M002"/>
<proteinExistence type="predicted"/>
<reference evidence="2 3" key="1">
    <citation type="submission" date="2019-04" db="EMBL/GenBank/DDBJ databases">
        <title>Draft genome sequence of Robertkochia marina CC-AMO-30D.</title>
        <authorList>
            <person name="Hameed A."/>
            <person name="Lin S.-Y."/>
            <person name="Shahina M."/>
            <person name="Lai W.-A."/>
            <person name="Young C.-C."/>
        </authorList>
    </citation>
    <scope>NUCLEOTIDE SEQUENCE [LARGE SCALE GENOMIC DNA]</scope>
    <source>
        <strain evidence="2 3">CC-AMO-30D</strain>
    </source>
</reference>
<accession>A0A4S3M002</accession>